<reference evidence="1" key="1">
    <citation type="submission" date="2022-11" db="EMBL/GenBank/DDBJ databases">
        <authorList>
            <person name="Kikuchi T."/>
        </authorList>
    </citation>
    <scope>NUCLEOTIDE SEQUENCE</scope>
    <source>
        <strain evidence="1">PS1010</strain>
    </source>
</reference>
<keyword evidence="2" id="KW-1185">Reference proteome</keyword>
<dbReference type="OrthoDB" id="9995306at2759"/>
<sequence length="213" mass="23734">MLKILKGQQEYLDGVVVCEESKNASCLPLVIHFLGAAVESNKKVCLISSRMTDMNYRLICSKVGVRWNPANISFSEVVQPGYSFDTEVKVIMDDIFTKITEVKPEFVIFDDLSILESFGATEIETSLYIHKIYEFLTTTCETPLLFAPFSSSPGITSLLKPYTNLHIEIITVGHGFAKDATSKAILTHRDSSFPKKAILLSGERTNNGQWVSI</sequence>
<accession>A0A9P1IWK6</accession>
<name>A0A9P1IWK6_9PELO</name>
<dbReference type="Proteomes" id="UP001152747">
    <property type="component" value="Unassembled WGS sequence"/>
</dbReference>
<proteinExistence type="predicted"/>
<dbReference type="AlphaFoldDB" id="A0A9P1IWK6"/>
<organism evidence="1 2">
    <name type="scientific">Caenorhabditis angaria</name>
    <dbReference type="NCBI Taxonomy" id="860376"/>
    <lineage>
        <taxon>Eukaryota</taxon>
        <taxon>Metazoa</taxon>
        <taxon>Ecdysozoa</taxon>
        <taxon>Nematoda</taxon>
        <taxon>Chromadorea</taxon>
        <taxon>Rhabditida</taxon>
        <taxon>Rhabditina</taxon>
        <taxon>Rhabditomorpha</taxon>
        <taxon>Rhabditoidea</taxon>
        <taxon>Rhabditidae</taxon>
        <taxon>Peloderinae</taxon>
        <taxon>Caenorhabditis</taxon>
    </lineage>
</organism>
<dbReference type="EMBL" id="CANHGI010000005">
    <property type="protein sequence ID" value="CAI5452056.1"/>
    <property type="molecule type" value="Genomic_DNA"/>
</dbReference>
<evidence type="ECO:0000313" key="2">
    <source>
        <dbReference type="Proteomes" id="UP001152747"/>
    </source>
</evidence>
<evidence type="ECO:0000313" key="1">
    <source>
        <dbReference type="EMBL" id="CAI5452056.1"/>
    </source>
</evidence>
<comment type="caution">
    <text evidence="1">The sequence shown here is derived from an EMBL/GenBank/DDBJ whole genome shotgun (WGS) entry which is preliminary data.</text>
</comment>
<protein>
    <submittedName>
        <fullName evidence="1">Uncharacterized protein</fullName>
    </submittedName>
</protein>
<gene>
    <name evidence="1" type="ORF">CAMP_LOCUS14693</name>
</gene>